<keyword evidence="3" id="KW-1185">Reference proteome</keyword>
<dbReference type="InterPro" id="IPR041698">
    <property type="entry name" value="Methyltransf_25"/>
</dbReference>
<dbReference type="EMBL" id="JEMT01024017">
    <property type="protein sequence ID" value="EXX63277.1"/>
    <property type="molecule type" value="Genomic_DNA"/>
</dbReference>
<sequence length="287" mass="33038">MGNHSSKTTNYYTCNYHVMFSSQKLITKNKMDFDEREHLGHVIIREIFEKNFSSNVHDILNRDTKILDIGCGSGFWLTEMAADFPKPSYIGVDMLPVFPTSTVPSNITFKQLNLLEGLPFEDNTFDFIHMQFLACDFTELQWETIVYKELARVLKPGGWLEICDPEFEFYNSGPTAKQINSAVCTYLRSRNVNPLIVQRHRSLIESIPSFSSSIVYHEKRHFPLGPYANKLGILGGFLTVKCCKDILLGPVGKIAKINTDINDILTREFDSHNTYFLVHRFYVQKKK</sequence>
<dbReference type="PANTHER" id="PTHR43591">
    <property type="entry name" value="METHYLTRANSFERASE"/>
    <property type="match status" value="1"/>
</dbReference>
<accession>A0A015J176</accession>
<gene>
    <name evidence="2" type="ORF">RirG_153820</name>
</gene>
<dbReference type="HOGENOM" id="CLU_010595_9_0_1"/>
<feature type="domain" description="Methyltransferase" evidence="1">
    <location>
        <begin position="66"/>
        <end position="158"/>
    </location>
</feature>
<dbReference type="GO" id="GO:0008168">
    <property type="term" value="F:methyltransferase activity"/>
    <property type="evidence" value="ECO:0007669"/>
    <property type="project" value="TreeGrafter"/>
</dbReference>
<proteinExistence type="predicted"/>
<dbReference type="OrthoDB" id="2013972at2759"/>
<dbReference type="Gene3D" id="3.40.50.150">
    <property type="entry name" value="Vaccinia Virus protein VP39"/>
    <property type="match status" value="1"/>
</dbReference>
<dbReference type="InterPro" id="IPR029063">
    <property type="entry name" value="SAM-dependent_MTases_sf"/>
</dbReference>
<dbReference type="SUPFAM" id="SSF53335">
    <property type="entry name" value="S-adenosyl-L-methionine-dependent methyltransferases"/>
    <property type="match status" value="1"/>
</dbReference>
<dbReference type="PANTHER" id="PTHR43591:SF24">
    <property type="entry name" value="2-METHOXY-6-POLYPRENYL-1,4-BENZOQUINOL METHYLASE, MITOCHONDRIAL"/>
    <property type="match status" value="1"/>
</dbReference>
<organism evidence="2 3">
    <name type="scientific">Rhizophagus irregularis (strain DAOM 197198w)</name>
    <name type="common">Glomus intraradices</name>
    <dbReference type="NCBI Taxonomy" id="1432141"/>
    <lineage>
        <taxon>Eukaryota</taxon>
        <taxon>Fungi</taxon>
        <taxon>Fungi incertae sedis</taxon>
        <taxon>Mucoromycota</taxon>
        <taxon>Glomeromycotina</taxon>
        <taxon>Glomeromycetes</taxon>
        <taxon>Glomerales</taxon>
        <taxon>Glomeraceae</taxon>
        <taxon>Rhizophagus</taxon>
    </lineage>
</organism>
<protein>
    <recommendedName>
        <fullName evidence="1">Methyltransferase domain-containing protein</fullName>
    </recommendedName>
</protein>
<reference evidence="2 3" key="1">
    <citation type="submission" date="2014-02" db="EMBL/GenBank/DDBJ databases">
        <title>Single nucleus genome sequencing reveals high similarity among nuclei of an endomycorrhizal fungus.</title>
        <authorList>
            <person name="Lin K."/>
            <person name="Geurts R."/>
            <person name="Zhang Z."/>
            <person name="Limpens E."/>
            <person name="Saunders D.G."/>
            <person name="Mu D."/>
            <person name="Pang E."/>
            <person name="Cao H."/>
            <person name="Cha H."/>
            <person name="Lin T."/>
            <person name="Zhou Q."/>
            <person name="Shang Y."/>
            <person name="Li Y."/>
            <person name="Ivanov S."/>
            <person name="Sharma T."/>
            <person name="Velzen R.V."/>
            <person name="Ruijter N.D."/>
            <person name="Aanen D.K."/>
            <person name="Win J."/>
            <person name="Kamoun S."/>
            <person name="Bisseling T."/>
            <person name="Huang S."/>
        </authorList>
    </citation>
    <scope>NUCLEOTIDE SEQUENCE [LARGE SCALE GENOMIC DNA]</scope>
    <source>
        <strain evidence="3">DAOM197198w</strain>
    </source>
</reference>
<name>A0A015J176_RHIIW</name>
<evidence type="ECO:0000313" key="3">
    <source>
        <dbReference type="Proteomes" id="UP000022910"/>
    </source>
</evidence>
<evidence type="ECO:0000313" key="2">
    <source>
        <dbReference type="EMBL" id="EXX63277.1"/>
    </source>
</evidence>
<comment type="caution">
    <text evidence="2">The sequence shown here is derived from an EMBL/GenBank/DDBJ whole genome shotgun (WGS) entry which is preliminary data.</text>
</comment>
<dbReference type="AlphaFoldDB" id="A0A015J176"/>
<dbReference type="Pfam" id="PF13649">
    <property type="entry name" value="Methyltransf_25"/>
    <property type="match status" value="1"/>
</dbReference>
<dbReference type="CDD" id="cd02440">
    <property type="entry name" value="AdoMet_MTases"/>
    <property type="match status" value="1"/>
</dbReference>
<dbReference type="Proteomes" id="UP000022910">
    <property type="component" value="Unassembled WGS sequence"/>
</dbReference>
<evidence type="ECO:0000259" key="1">
    <source>
        <dbReference type="Pfam" id="PF13649"/>
    </source>
</evidence>